<dbReference type="AlphaFoldDB" id="A0AAD5VHM1"/>
<protein>
    <submittedName>
        <fullName evidence="2">Uncharacterized protein</fullName>
    </submittedName>
</protein>
<accession>A0AAD5VHM1</accession>
<dbReference type="InterPro" id="IPR041078">
    <property type="entry name" value="Plavaka"/>
</dbReference>
<gene>
    <name evidence="2" type="ORF">NP233_g13011</name>
</gene>
<comment type="caution">
    <text evidence="2">The sequence shown here is derived from an EMBL/GenBank/DDBJ whole genome shotgun (WGS) entry which is preliminary data.</text>
</comment>
<dbReference type="Proteomes" id="UP001213000">
    <property type="component" value="Unassembled WGS sequence"/>
</dbReference>
<sequence>MINAKGPTEKVHQGHTTEKETHMDLLEMEDNLTLEDGLGFVPMLGCTHLEETCDEHQDMQIDQDPPSDRKHEAATLLQFIEVFPGPTGSPLCKKETAFEQWHWKGIGRAEPFSSEAEWKLATWLVDNIGQNATNDFLKLEWVNKSSGLSFKNRQGFTQKIGELPTGPGWECEILDIVGDRVGLDSELMQEELEFWYCNPVDCVCQLLGNPTIKEHIAYSPEKVYTTAHGHGSDRVIDEMWTADWWWQTQQKLPPAATMAQIILASDKTKLLQFQGNKEVWPVYITLGNIAKEVCCQPTAHATVLLGSTDCFIAA</sequence>
<name>A0AAD5VHM1_9AGAR</name>
<proteinExistence type="predicted"/>
<feature type="compositionally biased region" description="Basic and acidic residues" evidence="1">
    <location>
        <begin position="7"/>
        <end position="21"/>
    </location>
</feature>
<organism evidence="2 3">
    <name type="scientific">Leucocoprinus birnbaumii</name>
    <dbReference type="NCBI Taxonomy" id="56174"/>
    <lineage>
        <taxon>Eukaryota</taxon>
        <taxon>Fungi</taxon>
        <taxon>Dikarya</taxon>
        <taxon>Basidiomycota</taxon>
        <taxon>Agaricomycotina</taxon>
        <taxon>Agaricomycetes</taxon>
        <taxon>Agaricomycetidae</taxon>
        <taxon>Agaricales</taxon>
        <taxon>Agaricineae</taxon>
        <taxon>Agaricaceae</taxon>
        <taxon>Leucocoprinus</taxon>
    </lineage>
</organism>
<dbReference type="EMBL" id="JANIEX010002151">
    <property type="protein sequence ID" value="KAJ3551795.1"/>
    <property type="molecule type" value="Genomic_DNA"/>
</dbReference>
<keyword evidence="3" id="KW-1185">Reference proteome</keyword>
<dbReference type="Pfam" id="PF18759">
    <property type="entry name" value="Plavaka"/>
    <property type="match status" value="1"/>
</dbReference>
<evidence type="ECO:0000313" key="3">
    <source>
        <dbReference type="Proteomes" id="UP001213000"/>
    </source>
</evidence>
<evidence type="ECO:0000313" key="2">
    <source>
        <dbReference type="EMBL" id="KAJ3551795.1"/>
    </source>
</evidence>
<feature type="region of interest" description="Disordered" evidence="1">
    <location>
        <begin position="1"/>
        <end position="21"/>
    </location>
</feature>
<evidence type="ECO:0000256" key="1">
    <source>
        <dbReference type="SAM" id="MobiDB-lite"/>
    </source>
</evidence>
<reference evidence="2" key="1">
    <citation type="submission" date="2022-07" db="EMBL/GenBank/DDBJ databases">
        <title>Genome Sequence of Leucocoprinus birnbaumii.</title>
        <authorList>
            <person name="Buettner E."/>
        </authorList>
    </citation>
    <scope>NUCLEOTIDE SEQUENCE</scope>
    <source>
        <strain evidence="2">VT141</strain>
    </source>
</reference>